<evidence type="ECO:0000256" key="2">
    <source>
        <dbReference type="ARBA" id="ARBA00004496"/>
    </source>
</evidence>
<dbReference type="GO" id="GO:0005737">
    <property type="term" value="C:cytoplasm"/>
    <property type="evidence" value="ECO:0007669"/>
    <property type="project" value="UniProtKB-SubCell"/>
</dbReference>
<evidence type="ECO:0000256" key="8">
    <source>
        <dbReference type="ARBA" id="ARBA00022691"/>
    </source>
</evidence>
<dbReference type="PATRIC" id="fig|1391653.3.peg.3318"/>
<comment type="similarity">
    <text evidence="13">Belongs to the class I-like SAM-binding methyltransferase superfamily. RsmB/NOP family.</text>
</comment>
<feature type="binding site" evidence="13">
    <location>
        <position position="311"/>
    </location>
    <ligand>
        <name>S-adenosyl-L-methionine</name>
        <dbReference type="ChEBI" id="CHEBI:59789"/>
    </ligand>
</feature>
<dbReference type="Gene3D" id="1.10.940.10">
    <property type="entry name" value="NusB-like"/>
    <property type="match status" value="1"/>
</dbReference>
<dbReference type="GO" id="GO:0008649">
    <property type="term" value="F:rRNA methyltransferase activity"/>
    <property type="evidence" value="ECO:0007669"/>
    <property type="project" value="InterPro"/>
</dbReference>
<evidence type="ECO:0000256" key="6">
    <source>
        <dbReference type="ARBA" id="ARBA00022603"/>
    </source>
</evidence>
<protein>
    <recommendedName>
        <fullName evidence="3">16S rRNA (cytosine(967)-C(5))-methyltransferase</fullName>
        <ecNumber evidence="3">2.1.1.176</ecNumber>
    </recommendedName>
    <alternativeName>
        <fullName evidence="10">16S rRNA m5C967 methyltransferase</fullName>
    </alternativeName>
    <alternativeName>
        <fullName evidence="11">rRNA (cytosine-C(5)-)-methyltransferase RsmB</fullName>
    </alternativeName>
</protein>
<dbReference type="CDD" id="cd02440">
    <property type="entry name" value="AdoMet_MTases"/>
    <property type="match status" value="1"/>
</dbReference>
<sequence length="444" mass="47801">MSDPRAIALSVLHRVRKDAAFANLALDAELSSAGRIDPRDAALATELAYGVLRRRSALDRALSPLVKQPLPKLEPQVLELLRLGAYQLLYTRVPPHAAVGETVSTARRAGLERAAGLVNAVLRRLSQQGAPPPLDRQAAPLEALQVEASIPEWLAMALLKRLGADEAFELAEAIDRPAPPTIRRNRLRIDRDALVARLEEEAPGAEITAGAYSPDALRIEGAGPLPRLAAFRDGLFSQQDEAAQLVTLLADPQPGAKVLDACAAPGGKSCHLAELGAASVTSLDVHERKVRRIGEEAARLGLSVIRTIAADAGAPLPPEVGGPFDLVLVDAPCTGLGTLRRHPELRYRRGPDDVARMVAGQARILDNIASSVRVGGILVYAVCSFLHEEGRGQVDAFLERHRGRFEPAPLEPRPTWSPDGWTLETWPHRGGMDGFFAARLVRRA</sequence>
<evidence type="ECO:0000259" key="14">
    <source>
        <dbReference type="PROSITE" id="PS51686"/>
    </source>
</evidence>
<evidence type="ECO:0000256" key="9">
    <source>
        <dbReference type="ARBA" id="ARBA00022884"/>
    </source>
</evidence>
<organism evidence="15 16">
    <name type="scientific">Vulgatibacter incomptus</name>
    <dbReference type="NCBI Taxonomy" id="1391653"/>
    <lineage>
        <taxon>Bacteria</taxon>
        <taxon>Pseudomonadati</taxon>
        <taxon>Myxococcota</taxon>
        <taxon>Myxococcia</taxon>
        <taxon>Myxococcales</taxon>
        <taxon>Cystobacterineae</taxon>
        <taxon>Vulgatibacteraceae</taxon>
        <taxon>Vulgatibacter</taxon>
    </lineage>
</organism>
<dbReference type="InterPro" id="IPR006027">
    <property type="entry name" value="NusB_RsmB_TIM44"/>
</dbReference>
<feature type="binding site" evidence="13">
    <location>
        <position position="284"/>
    </location>
    <ligand>
        <name>S-adenosyl-L-methionine</name>
        <dbReference type="ChEBI" id="CHEBI:59789"/>
    </ligand>
</feature>
<dbReference type="Proteomes" id="UP000055590">
    <property type="component" value="Chromosome"/>
</dbReference>
<keyword evidence="9 13" id="KW-0694">RNA-binding</keyword>
<dbReference type="SUPFAM" id="SSF48013">
    <property type="entry name" value="NusB-like"/>
    <property type="match status" value="1"/>
</dbReference>
<feature type="binding site" evidence="13">
    <location>
        <position position="330"/>
    </location>
    <ligand>
        <name>S-adenosyl-L-methionine</name>
        <dbReference type="ChEBI" id="CHEBI:59789"/>
    </ligand>
</feature>
<evidence type="ECO:0000256" key="1">
    <source>
        <dbReference type="ARBA" id="ARBA00002724"/>
    </source>
</evidence>
<dbReference type="GO" id="GO:0003723">
    <property type="term" value="F:RNA binding"/>
    <property type="evidence" value="ECO:0007669"/>
    <property type="project" value="UniProtKB-UniRule"/>
</dbReference>
<dbReference type="Gene3D" id="3.40.50.150">
    <property type="entry name" value="Vaccinia Virus protein VP39"/>
    <property type="match status" value="1"/>
</dbReference>
<keyword evidence="8 13" id="KW-0949">S-adenosyl-L-methionine</keyword>
<dbReference type="InterPro" id="IPR023267">
    <property type="entry name" value="RCMT"/>
</dbReference>
<dbReference type="RefSeq" id="WP_050726907.1">
    <property type="nucleotide sequence ID" value="NZ_CP012332.1"/>
</dbReference>
<dbReference type="PANTHER" id="PTHR22807:SF61">
    <property type="entry name" value="NOL1_NOP2_SUN FAMILY PROTEIN _ ANTITERMINATION NUSB DOMAIN-CONTAINING PROTEIN"/>
    <property type="match status" value="1"/>
</dbReference>
<dbReference type="NCBIfam" id="NF011494">
    <property type="entry name" value="PRK14902.1"/>
    <property type="match status" value="1"/>
</dbReference>
<dbReference type="STRING" id="1391653.AKJ08_3173"/>
<dbReference type="OrthoDB" id="9810297at2"/>
<dbReference type="EMBL" id="CP012332">
    <property type="protein sequence ID" value="AKU92786.1"/>
    <property type="molecule type" value="Genomic_DNA"/>
</dbReference>
<accession>A0A0K1PHB4</accession>
<keyword evidence="16" id="KW-1185">Reference proteome</keyword>
<dbReference type="Pfam" id="PF22458">
    <property type="entry name" value="RsmF-B_ferredox"/>
    <property type="match status" value="1"/>
</dbReference>
<dbReference type="GO" id="GO:0006355">
    <property type="term" value="P:regulation of DNA-templated transcription"/>
    <property type="evidence" value="ECO:0007669"/>
    <property type="project" value="InterPro"/>
</dbReference>
<dbReference type="Pfam" id="PF01189">
    <property type="entry name" value="Methyltr_RsmB-F"/>
    <property type="match status" value="1"/>
</dbReference>
<dbReference type="PRINTS" id="PR02008">
    <property type="entry name" value="RCMTFAMILY"/>
</dbReference>
<evidence type="ECO:0000256" key="7">
    <source>
        <dbReference type="ARBA" id="ARBA00022679"/>
    </source>
</evidence>
<proteinExistence type="inferred from homology"/>
<dbReference type="PANTHER" id="PTHR22807">
    <property type="entry name" value="NOP2 YEAST -RELATED NOL1/NOP2/FMU SUN DOMAIN-CONTAINING"/>
    <property type="match status" value="1"/>
</dbReference>
<comment type="catalytic activity">
    <reaction evidence="12">
        <text>cytidine(967) in 16S rRNA + S-adenosyl-L-methionine = 5-methylcytidine(967) in 16S rRNA + S-adenosyl-L-homocysteine + H(+)</text>
        <dbReference type="Rhea" id="RHEA:42748"/>
        <dbReference type="Rhea" id="RHEA-COMP:10219"/>
        <dbReference type="Rhea" id="RHEA-COMP:10220"/>
        <dbReference type="ChEBI" id="CHEBI:15378"/>
        <dbReference type="ChEBI" id="CHEBI:57856"/>
        <dbReference type="ChEBI" id="CHEBI:59789"/>
        <dbReference type="ChEBI" id="CHEBI:74483"/>
        <dbReference type="ChEBI" id="CHEBI:82748"/>
        <dbReference type="EC" id="2.1.1.176"/>
    </reaction>
</comment>
<keyword evidence="7 13" id="KW-0808">Transferase</keyword>
<keyword evidence="5" id="KW-0698">rRNA processing</keyword>
<dbReference type="InterPro" id="IPR001678">
    <property type="entry name" value="MeTrfase_RsmB-F_NOP2_dom"/>
</dbReference>
<dbReference type="InterPro" id="IPR029063">
    <property type="entry name" value="SAM-dependent_MTases_sf"/>
</dbReference>
<evidence type="ECO:0000313" key="15">
    <source>
        <dbReference type="EMBL" id="AKU92786.1"/>
    </source>
</evidence>
<dbReference type="InterPro" id="IPR035926">
    <property type="entry name" value="NusB-like_sf"/>
</dbReference>
<feature type="active site" description="Nucleophile" evidence="13">
    <location>
        <position position="383"/>
    </location>
</feature>
<dbReference type="SUPFAM" id="SSF53335">
    <property type="entry name" value="S-adenosyl-L-methionine-dependent methyltransferases"/>
    <property type="match status" value="1"/>
</dbReference>
<dbReference type="EC" id="2.1.1.176" evidence="3"/>
<feature type="binding site" evidence="13">
    <location>
        <begin position="262"/>
        <end position="268"/>
    </location>
    <ligand>
        <name>S-adenosyl-L-methionine</name>
        <dbReference type="ChEBI" id="CHEBI:59789"/>
    </ligand>
</feature>
<dbReference type="AlphaFoldDB" id="A0A0K1PHB4"/>
<dbReference type="PROSITE" id="PS51686">
    <property type="entry name" value="SAM_MT_RSMB_NOP"/>
    <property type="match status" value="1"/>
</dbReference>
<evidence type="ECO:0000256" key="11">
    <source>
        <dbReference type="ARBA" id="ARBA00031088"/>
    </source>
</evidence>
<dbReference type="InterPro" id="IPR004573">
    <property type="entry name" value="rRNA_ssu_MeTfrase_B"/>
</dbReference>
<keyword evidence="6 13" id="KW-0489">Methyltransferase</keyword>
<name>A0A0K1PHB4_9BACT</name>
<evidence type="ECO:0000256" key="3">
    <source>
        <dbReference type="ARBA" id="ARBA00012140"/>
    </source>
</evidence>
<comment type="subcellular location">
    <subcellularLocation>
        <location evidence="2">Cytoplasm</location>
    </subcellularLocation>
</comment>
<evidence type="ECO:0000256" key="13">
    <source>
        <dbReference type="PROSITE-ProRule" id="PRU01023"/>
    </source>
</evidence>
<evidence type="ECO:0000313" key="16">
    <source>
        <dbReference type="Proteomes" id="UP000055590"/>
    </source>
</evidence>
<evidence type="ECO:0000256" key="12">
    <source>
        <dbReference type="ARBA" id="ARBA00047283"/>
    </source>
</evidence>
<comment type="function">
    <text evidence="1">Specifically methylates the cytosine at position 967 (m5C967) of 16S rRNA.</text>
</comment>
<evidence type="ECO:0000256" key="4">
    <source>
        <dbReference type="ARBA" id="ARBA00022490"/>
    </source>
</evidence>
<dbReference type="InterPro" id="IPR049560">
    <property type="entry name" value="MeTrfase_RsmB-F_NOP2_cat"/>
</dbReference>
<feature type="domain" description="SAM-dependent MTase RsmB/NOP-type" evidence="14">
    <location>
        <begin position="170"/>
        <end position="443"/>
    </location>
</feature>
<dbReference type="InterPro" id="IPR054728">
    <property type="entry name" value="RsmB-like_ferredoxin"/>
</dbReference>
<dbReference type="NCBIfam" id="TIGR00563">
    <property type="entry name" value="rsmB"/>
    <property type="match status" value="1"/>
</dbReference>
<evidence type="ECO:0000256" key="10">
    <source>
        <dbReference type="ARBA" id="ARBA00030399"/>
    </source>
</evidence>
<reference evidence="15 16" key="1">
    <citation type="submission" date="2015-08" db="EMBL/GenBank/DDBJ databases">
        <authorList>
            <person name="Babu N.S."/>
            <person name="Beckwith C.J."/>
            <person name="Beseler K.G."/>
            <person name="Brison A."/>
            <person name="Carone J.V."/>
            <person name="Caskin T.P."/>
            <person name="Diamond M."/>
            <person name="Durham M.E."/>
            <person name="Foxe J.M."/>
            <person name="Go M."/>
            <person name="Henderson B.A."/>
            <person name="Jones I.B."/>
            <person name="McGettigan J.A."/>
            <person name="Micheletti S.J."/>
            <person name="Nasrallah M.E."/>
            <person name="Ortiz D."/>
            <person name="Piller C.R."/>
            <person name="Privatt S.R."/>
            <person name="Schneider S.L."/>
            <person name="Sharp S."/>
            <person name="Smith T.C."/>
            <person name="Stanton J.D."/>
            <person name="Ullery H.E."/>
            <person name="Wilson R.J."/>
            <person name="Serrano M.G."/>
            <person name="Buck G."/>
            <person name="Lee V."/>
            <person name="Wang Y."/>
            <person name="Carvalho R."/>
            <person name="Voegtly L."/>
            <person name="Shi R."/>
            <person name="Duckworth R."/>
            <person name="Johnson A."/>
            <person name="Loviza R."/>
            <person name="Walstead R."/>
            <person name="Shah Z."/>
            <person name="Kiflezghi M."/>
            <person name="Wade K."/>
            <person name="Ball S.L."/>
            <person name="Bradley K.W."/>
            <person name="Asai D.J."/>
            <person name="Bowman C.A."/>
            <person name="Russell D.A."/>
            <person name="Pope W.H."/>
            <person name="Jacobs-Sera D."/>
            <person name="Hendrix R.W."/>
            <person name="Hatfull G.F."/>
        </authorList>
    </citation>
    <scope>NUCLEOTIDE SEQUENCE [LARGE SCALE GENOMIC DNA]</scope>
    <source>
        <strain evidence="15 16">DSM 27710</strain>
    </source>
</reference>
<dbReference type="Pfam" id="PF01029">
    <property type="entry name" value="NusB"/>
    <property type="match status" value="1"/>
</dbReference>
<dbReference type="Gene3D" id="3.30.70.1170">
    <property type="entry name" value="Sun protein, domain 3"/>
    <property type="match status" value="1"/>
</dbReference>
<gene>
    <name evidence="15" type="ORF">AKJ08_3173</name>
</gene>
<evidence type="ECO:0000256" key="5">
    <source>
        <dbReference type="ARBA" id="ARBA00022552"/>
    </source>
</evidence>
<dbReference type="KEGG" id="vin:AKJ08_3173"/>
<keyword evidence="4" id="KW-0963">Cytoplasm</keyword>